<dbReference type="Proteomes" id="UP000193467">
    <property type="component" value="Unassembled WGS sequence"/>
</dbReference>
<dbReference type="AlphaFoldDB" id="A0A1Y2F0X8"/>
<comment type="caution">
    <text evidence="1">The sequence shown here is derived from an EMBL/GenBank/DDBJ whole genome shotgun (WGS) entry which is preliminary data.</text>
</comment>
<gene>
    <name evidence="1" type="ORF">BCR35DRAFT_305293</name>
</gene>
<keyword evidence="2" id="KW-1185">Reference proteome</keyword>
<reference evidence="1 2" key="1">
    <citation type="submission" date="2016-07" db="EMBL/GenBank/DDBJ databases">
        <title>Pervasive Adenine N6-methylation of Active Genes in Fungi.</title>
        <authorList>
            <consortium name="DOE Joint Genome Institute"/>
            <person name="Mondo S.J."/>
            <person name="Dannebaum R.O."/>
            <person name="Kuo R.C."/>
            <person name="Labutti K."/>
            <person name="Haridas S."/>
            <person name="Kuo A."/>
            <person name="Salamov A."/>
            <person name="Ahrendt S.R."/>
            <person name="Lipzen A."/>
            <person name="Sullivan W."/>
            <person name="Andreopoulos W.B."/>
            <person name="Clum A."/>
            <person name="Lindquist E."/>
            <person name="Daum C."/>
            <person name="Ramamoorthy G.K."/>
            <person name="Gryganskyi A."/>
            <person name="Culley D."/>
            <person name="Magnuson J.K."/>
            <person name="James T.Y."/>
            <person name="O'Malley M.A."/>
            <person name="Stajich J.E."/>
            <person name="Spatafora J.W."/>
            <person name="Visel A."/>
            <person name="Grigoriev I.V."/>
        </authorList>
    </citation>
    <scope>NUCLEOTIDE SEQUENCE [LARGE SCALE GENOMIC DNA]</scope>
    <source>
        <strain evidence="1 2">62-1032</strain>
    </source>
</reference>
<accession>A0A1Y2F0X8</accession>
<sequence>MAQPAPPTPTPAQLQSQISSLHSLLTTLTQTRTSLPSLLRSFSHSPSTTPTDRASIYRTASHSGEELEGLESVLAGAEESERRDSKGIRIKQREVQAEGGKDVWEKLQEVLGGGSKVQDKGKGKGREYHSSMGEVTSVQELRTLVGRWEVESNGRVKVEVLGGEGREPHQLVLLLKGVMRCVLSLEWEGDEGMSRCCMVERVACFGLKEEKAPYLPSQYSLFNGVTAAAMEVVEKGLMRRERQAEKGEKEEGSNLEELLAFLSDPPLPF</sequence>
<name>A0A1Y2F0X8_9BASI</name>
<dbReference type="OrthoDB" id="10261040at2759"/>
<organism evidence="1 2">
    <name type="scientific">Leucosporidium creatinivorum</name>
    <dbReference type="NCBI Taxonomy" id="106004"/>
    <lineage>
        <taxon>Eukaryota</taxon>
        <taxon>Fungi</taxon>
        <taxon>Dikarya</taxon>
        <taxon>Basidiomycota</taxon>
        <taxon>Pucciniomycotina</taxon>
        <taxon>Microbotryomycetes</taxon>
        <taxon>Leucosporidiales</taxon>
        <taxon>Leucosporidium</taxon>
    </lineage>
</organism>
<evidence type="ECO:0000313" key="1">
    <source>
        <dbReference type="EMBL" id="ORY77561.1"/>
    </source>
</evidence>
<dbReference type="InParanoid" id="A0A1Y2F0X8"/>
<dbReference type="EMBL" id="MCGR01000031">
    <property type="protein sequence ID" value="ORY77561.1"/>
    <property type="molecule type" value="Genomic_DNA"/>
</dbReference>
<protein>
    <submittedName>
        <fullName evidence="1">Uncharacterized protein</fullName>
    </submittedName>
</protein>
<proteinExistence type="predicted"/>
<evidence type="ECO:0000313" key="2">
    <source>
        <dbReference type="Proteomes" id="UP000193467"/>
    </source>
</evidence>